<protein>
    <submittedName>
        <fullName evidence="1">Uncharacterized protein</fullName>
    </submittedName>
</protein>
<accession>A0A7C4RTG2</accession>
<dbReference type="AlphaFoldDB" id="A0A7C4RTG2"/>
<dbReference type="EMBL" id="DSUH01000286">
    <property type="protein sequence ID" value="HGU33639.1"/>
    <property type="molecule type" value="Genomic_DNA"/>
</dbReference>
<reference evidence="1" key="1">
    <citation type="journal article" date="2020" name="mSystems">
        <title>Genome- and Community-Level Interaction Insights into Carbon Utilization and Element Cycling Functions of Hydrothermarchaeota in Hydrothermal Sediment.</title>
        <authorList>
            <person name="Zhou Z."/>
            <person name="Liu Y."/>
            <person name="Xu W."/>
            <person name="Pan J."/>
            <person name="Luo Z.H."/>
            <person name="Li M."/>
        </authorList>
    </citation>
    <scope>NUCLEOTIDE SEQUENCE [LARGE SCALE GENOMIC DNA]</scope>
    <source>
        <strain evidence="1">SpSt-477</strain>
    </source>
</reference>
<evidence type="ECO:0000313" key="1">
    <source>
        <dbReference type="EMBL" id="HGU33639.1"/>
    </source>
</evidence>
<organism evidence="1">
    <name type="scientific">Desulfatirhabdium butyrativorans</name>
    <dbReference type="NCBI Taxonomy" id="340467"/>
    <lineage>
        <taxon>Bacteria</taxon>
        <taxon>Pseudomonadati</taxon>
        <taxon>Thermodesulfobacteriota</taxon>
        <taxon>Desulfobacteria</taxon>
        <taxon>Desulfobacterales</taxon>
        <taxon>Desulfatirhabdiaceae</taxon>
        <taxon>Desulfatirhabdium</taxon>
    </lineage>
</organism>
<dbReference type="PANTHER" id="PTHR34825">
    <property type="entry name" value="CONSERVED PROTEIN, WITH A WEAK D-GALACTARATE DEHYDRATASE/ALTRONATE HYDROLASE DOMAIN"/>
    <property type="match status" value="1"/>
</dbReference>
<comment type="caution">
    <text evidence="1">The sequence shown here is derived from an EMBL/GenBank/DDBJ whole genome shotgun (WGS) entry which is preliminary data.</text>
</comment>
<dbReference type="PANTHER" id="PTHR34825:SF2">
    <property type="entry name" value="AAA-ATPASE-LIKE DOMAIN-CONTAINING PROTEIN"/>
    <property type="match status" value="1"/>
</dbReference>
<gene>
    <name evidence="1" type="ORF">ENS29_12405</name>
</gene>
<name>A0A7C4RTG2_9BACT</name>
<proteinExistence type="predicted"/>
<sequence>MFKAVKTSTSELLFDRIFITGVSPIVMRDITSGCNIAENIYADPLLNDMCGFTHAEMEQAVRDVVEARQLNPDKMTRAHDMTRTYYDGYKFSPDADETVYNPTMALYFLKAFY</sequence>